<dbReference type="OrthoDB" id="5297399at2"/>
<sequence>METWVIHHSSATIHRCAVNAAELPLHVGSMDFRGTEVFSHLQGKEQRRVSRTYTSYVWCPECEAAMAAGGQRRGAP</sequence>
<comment type="caution">
    <text evidence="1">The sequence shown here is derived from an EMBL/GenBank/DDBJ whole genome shotgun (WGS) entry which is preliminary data.</text>
</comment>
<gene>
    <name evidence="1" type="ORF">EC580_09985</name>
</gene>
<dbReference type="AlphaFoldDB" id="A0A3M8QUQ4"/>
<protein>
    <submittedName>
        <fullName evidence="1">Uncharacterized protein</fullName>
    </submittedName>
</protein>
<accession>A0A3M8QUQ4</accession>
<reference evidence="1" key="1">
    <citation type="submission" date="2018-10" db="EMBL/GenBank/DDBJ databases">
        <title>Acidithiobacillus sulfuriphilus sp. nov.: an extremely acidophilic sulfur-oxidizing chemolithotroph isolated from a neutral pH environment.</title>
        <authorList>
            <person name="Falagan C."/>
            <person name="Moya-Beltran A."/>
            <person name="Quatrini R."/>
            <person name="Johnson D.B."/>
        </authorList>
    </citation>
    <scope>NUCLEOTIDE SEQUENCE [LARGE SCALE GENOMIC DNA]</scope>
    <source>
        <strain evidence="1">CJ-2</strain>
    </source>
</reference>
<proteinExistence type="predicted"/>
<evidence type="ECO:0000313" key="1">
    <source>
        <dbReference type="EMBL" id="RNF59966.1"/>
    </source>
</evidence>
<dbReference type="RefSeq" id="WP_123104651.1">
    <property type="nucleotide sequence ID" value="NZ_CP127527.1"/>
</dbReference>
<organism evidence="1">
    <name type="scientific">Acidithiobacillus sulfuriphilus</name>
    <dbReference type="NCBI Taxonomy" id="1867749"/>
    <lineage>
        <taxon>Bacteria</taxon>
        <taxon>Pseudomonadati</taxon>
        <taxon>Pseudomonadota</taxon>
        <taxon>Acidithiobacillia</taxon>
        <taxon>Acidithiobacillales</taxon>
        <taxon>Acidithiobacillaceae</taxon>
        <taxon>Acidithiobacillus</taxon>
    </lineage>
</organism>
<dbReference type="EMBL" id="RIZI01000178">
    <property type="protein sequence ID" value="RNF59966.1"/>
    <property type="molecule type" value="Genomic_DNA"/>
</dbReference>
<name>A0A3M8QUQ4_9PROT</name>